<dbReference type="EMBL" id="JAAEDI010000023">
    <property type="protein sequence ID" value="MBR0651976.1"/>
    <property type="molecule type" value="Genomic_DNA"/>
</dbReference>
<dbReference type="InterPro" id="IPR000120">
    <property type="entry name" value="Amidase"/>
</dbReference>
<proteinExistence type="predicted"/>
<protein>
    <submittedName>
        <fullName evidence="3">Amidase</fullName>
    </submittedName>
</protein>
<name>A0ABS5ELR8_9PROT</name>
<dbReference type="PANTHER" id="PTHR11895">
    <property type="entry name" value="TRANSAMIDASE"/>
    <property type="match status" value="1"/>
</dbReference>
<evidence type="ECO:0000256" key="1">
    <source>
        <dbReference type="SAM" id="MobiDB-lite"/>
    </source>
</evidence>
<accession>A0ABS5ELR8</accession>
<evidence type="ECO:0000259" key="2">
    <source>
        <dbReference type="Pfam" id="PF01425"/>
    </source>
</evidence>
<gene>
    <name evidence="3" type="ORF">GXW78_20090</name>
</gene>
<dbReference type="Proteomes" id="UP000698752">
    <property type="component" value="Unassembled WGS sequence"/>
</dbReference>
<organism evidence="3 4">
    <name type="scientific">Neoroseomonas terrae</name>
    <dbReference type="NCBI Taxonomy" id="424799"/>
    <lineage>
        <taxon>Bacteria</taxon>
        <taxon>Pseudomonadati</taxon>
        <taxon>Pseudomonadota</taxon>
        <taxon>Alphaproteobacteria</taxon>
        <taxon>Acetobacterales</taxon>
        <taxon>Acetobacteraceae</taxon>
        <taxon>Neoroseomonas</taxon>
    </lineage>
</organism>
<evidence type="ECO:0000313" key="3">
    <source>
        <dbReference type="EMBL" id="MBR0651976.1"/>
    </source>
</evidence>
<dbReference type="Gene3D" id="3.90.1300.10">
    <property type="entry name" value="Amidase signature (AS) domain"/>
    <property type="match status" value="1"/>
</dbReference>
<feature type="region of interest" description="Disordered" evidence="1">
    <location>
        <begin position="131"/>
        <end position="153"/>
    </location>
</feature>
<reference evidence="4" key="1">
    <citation type="journal article" date="2021" name="Syst. Appl. Microbiol.">
        <title>Roseomonas hellenica sp. nov., isolated from roots of wild-growing Alkanna tinctoria.</title>
        <authorList>
            <person name="Rat A."/>
            <person name="Naranjo H.D."/>
            <person name="Lebbe L."/>
            <person name="Cnockaert M."/>
            <person name="Krigas N."/>
            <person name="Grigoriadou K."/>
            <person name="Maloupa E."/>
            <person name="Willems A."/>
        </authorList>
    </citation>
    <scope>NUCLEOTIDE SEQUENCE [LARGE SCALE GENOMIC DNA]</scope>
    <source>
        <strain evidence="4">LMG 31159</strain>
    </source>
</reference>
<dbReference type="Pfam" id="PF01425">
    <property type="entry name" value="Amidase"/>
    <property type="match status" value="1"/>
</dbReference>
<dbReference type="InterPro" id="IPR023631">
    <property type="entry name" value="Amidase_dom"/>
</dbReference>
<dbReference type="InterPro" id="IPR036928">
    <property type="entry name" value="AS_sf"/>
</dbReference>
<dbReference type="SUPFAM" id="SSF75304">
    <property type="entry name" value="Amidase signature (AS) enzymes"/>
    <property type="match status" value="1"/>
</dbReference>
<dbReference type="PANTHER" id="PTHR11895:SF151">
    <property type="entry name" value="GLUTAMYL-TRNA(GLN) AMIDOTRANSFERASE SUBUNIT A"/>
    <property type="match status" value="1"/>
</dbReference>
<evidence type="ECO:0000313" key="4">
    <source>
        <dbReference type="Proteomes" id="UP000698752"/>
    </source>
</evidence>
<comment type="caution">
    <text evidence="3">The sequence shown here is derived from an EMBL/GenBank/DDBJ whole genome shotgun (WGS) entry which is preliminary data.</text>
</comment>
<feature type="domain" description="Amidase" evidence="2">
    <location>
        <begin position="28"/>
        <end position="419"/>
    </location>
</feature>
<keyword evidence="4" id="KW-1185">Reference proteome</keyword>
<sequence length="431" mass="44553">MTGQRLSDLTATETARRIAQGSITARSVVEACLEQVAQREPEVLAFEYLDADGARRAADRLDASGKAATLPIPGACFAVKDIIDTADMPTGYGSPIHAGHRPSADAACVALSRKAGGIALGKAVTTEFANVHPGKTRNPHDPDRTPGGSSSGSAAAVAARMLPLALGTQTTSSTIRPASFCGVVGFVPTYGTISVSGVRAAAGSLDRVGLFARSVDDIALYAAVVRGVTPGDAPSGQAFAPRIGFCGEFLAGRMDAGTGDALTGLTRRIATAGASVGTVAVPSSFTRLTEEHRWISSFEFVRNFTYEIENHWDRISTTLREGRISHGQSCPPEQYLEAQRLAKEARARADALFGDHDVLLAASAAGEAPKGSATGDFAFCALWTVLGLPAVSLPLMSGPSGLPIGAQLLGRPGDEARLLAAAAWIMTHGAG</sequence>